<evidence type="ECO:0000256" key="2">
    <source>
        <dbReference type="ARBA" id="ARBA00022737"/>
    </source>
</evidence>
<name>A0A836BVV3_9CHLO</name>
<feature type="compositionally biased region" description="Low complexity" evidence="3">
    <location>
        <begin position="297"/>
        <end position="320"/>
    </location>
</feature>
<gene>
    <name evidence="4" type="ORF">HYH03_012084</name>
</gene>
<comment type="caution">
    <text evidence="4">The sequence shown here is derived from an EMBL/GenBank/DDBJ whole genome shotgun (WGS) entry which is preliminary data.</text>
</comment>
<keyword evidence="5" id="KW-1185">Reference proteome</keyword>
<dbReference type="PANTHER" id="PTHR19848:SF8">
    <property type="entry name" value="F-BOX AND WD REPEAT DOMAIN CONTAINING 7"/>
    <property type="match status" value="1"/>
</dbReference>
<keyword evidence="1" id="KW-0853">WD repeat</keyword>
<dbReference type="AlphaFoldDB" id="A0A836BVV3"/>
<dbReference type="OrthoDB" id="674604at2759"/>
<dbReference type="Pfam" id="PF00400">
    <property type="entry name" value="WD40"/>
    <property type="match status" value="3"/>
</dbReference>
<dbReference type="Proteomes" id="UP000612055">
    <property type="component" value="Unassembled WGS sequence"/>
</dbReference>
<dbReference type="InterPro" id="IPR015943">
    <property type="entry name" value="WD40/YVTN_repeat-like_dom_sf"/>
</dbReference>
<evidence type="ECO:0000256" key="1">
    <source>
        <dbReference type="ARBA" id="ARBA00022574"/>
    </source>
</evidence>
<evidence type="ECO:0000313" key="4">
    <source>
        <dbReference type="EMBL" id="KAG2489448.1"/>
    </source>
</evidence>
<feature type="compositionally biased region" description="Pro residues" evidence="3">
    <location>
        <begin position="665"/>
        <end position="680"/>
    </location>
</feature>
<dbReference type="EMBL" id="JAEHOE010000073">
    <property type="protein sequence ID" value="KAG2489448.1"/>
    <property type="molecule type" value="Genomic_DNA"/>
</dbReference>
<reference evidence="4" key="1">
    <citation type="journal article" date="2020" name="bioRxiv">
        <title>Comparative genomics of Chlamydomonas.</title>
        <authorList>
            <person name="Craig R.J."/>
            <person name="Hasan A.R."/>
            <person name="Ness R.W."/>
            <person name="Keightley P.D."/>
        </authorList>
    </citation>
    <scope>NUCLEOTIDE SEQUENCE</scope>
    <source>
        <strain evidence="4">CCAP 11/70</strain>
    </source>
</reference>
<feature type="region of interest" description="Disordered" evidence="3">
    <location>
        <begin position="646"/>
        <end position="710"/>
    </location>
</feature>
<dbReference type="InterPro" id="IPR001680">
    <property type="entry name" value="WD40_rpt"/>
</dbReference>
<dbReference type="SUPFAM" id="SSF50978">
    <property type="entry name" value="WD40 repeat-like"/>
    <property type="match status" value="1"/>
</dbReference>
<feature type="compositionally biased region" description="Pro residues" evidence="3">
    <location>
        <begin position="690"/>
        <end position="700"/>
    </location>
</feature>
<accession>A0A836BVV3</accession>
<dbReference type="Gene3D" id="2.130.10.10">
    <property type="entry name" value="YVTN repeat-like/Quinoprotein amine dehydrogenase"/>
    <property type="match status" value="1"/>
</dbReference>
<feature type="region of interest" description="Disordered" evidence="3">
    <location>
        <begin position="297"/>
        <end position="324"/>
    </location>
</feature>
<evidence type="ECO:0000256" key="3">
    <source>
        <dbReference type="SAM" id="MobiDB-lite"/>
    </source>
</evidence>
<dbReference type="SMART" id="SM00320">
    <property type="entry name" value="WD40"/>
    <property type="match status" value="5"/>
</dbReference>
<dbReference type="InterPro" id="IPR036322">
    <property type="entry name" value="WD40_repeat_dom_sf"/>
</dbReference>
<evidence type="ECO:0000313" key="5">
    <source>
        <dbReference type="Proteomes" id="UP000612055"/>
    </source>
</evidence>
<protein>
    <submittedName>
        <fullName evidence="4">Uncharacterized protein</fullName>
    </submittedName>
</protein>
<proteinExistence type="predicted"/>
<keyword evidence="2" id="KW-0677">Repeat</keyword>
<sequence length="737" mass="73975">MAIWRFYKAQDTGDTPCDDSIEVTRLTVPGSPVFSLAKIPDVLPDGTVARRKPSGKPSGIYLGTAKKEVLTWMLGSKDVTNKVVLGGHTGWVRALAVTGKWLFSCGCNCLRLWDTTFRTPKESEAVKLFTGDILAIAASKGQVFTAGADGSLRTWAITSRGELEAGPVVEKAHEGRVAACVVHEGRVFTASYDGSVKCWSARTLALLAEARGAHQGDKVHCLAVGPNGVLFTGGDDKFVRAWDPALRPVGSPLEGHGSAVRVLAAGRRGLLVSGDAEGDVCIWETFPVDLPPLPSDASDPLLASSSNGAGPAPTGAAAGAEGPGGEACPLEVAVGHEAMAQLESMLTARPEAAAAEHLAQAAEAGVPMPGPGFVAANVHGEVPEGLLEAVHGDAAAVTVHAKITAGYGHNGHVTHAPVMPTGYDVVAPEPVPVEANGHASYDAGHVYATAAAVGSANGHIVAAAINGHATEAAEYAFADGAHVHASVVQSASHVDASFAAAGVAEAAAMAAAHLQSAEAFAPHVAEAEVHEVLPASIETVMTAAPAAVAAVVGSPAAVPEALEALAPAAAEAAAGAAAAPEVLEAPAPAPAPAPARTLEVESVAAAVAAAVFVKEAEARSAAKAAAAPAAEPAVFAAAPAPVPAPVAPPPQPAAPQTQADVEPWAVPPPPPQAQAAPPMPQTQADIEPWAVPPQPQPVPQPLVAEMPPQHSVTGEVWAAVQEGAAQASSEAAAPASA</sequence>
<dbReference type="PANTHER" id="PTHR19848">
    <property type="entry name" value="WD40 REPEAT PROTEIN"/>
    <property type="match status" value="1"/>
</dbReference>
<organism evidence="4 5">
    <name type="scientific">Edaphochlamys debaryana</name>
    <dbReference type="NCBI Taxonomy" id="47281"/>
    <lineage>
        <taxon>Eukaryota</taxon>
        <taxon>Viridiplantae</taxon>
        <taxon>Chlorophyta</taxon>
        <taxon>core chlorophytes</taxon>
        <taxon>Chlorophyceae</taxon>
        <taxon>CS clade</taxon>
        <taxon>Chlamydomonadales</taxon>
        <taxon>Chlamydomonadales incertae sedis</taxon>
        <taxon>Edaphochlamys</taxon>
    </lineage>
</organism>